<gene>
    <name evidence="3" type="ORF">J3R75_002641</name>
</gene>
<feature type="domain" description="Pesticidal crystal protein Cry22Aa Ig-like" evidence="2">
    <location>
        <begin position="662"/>
        <end position="726"/>
    </location>
</feature>
<dbReference type="Proteomes" id="UP001238163">
    <property type="component" value="Unassembled WGS sequence"/>
</dbReference>
<dbReference type="Gene3D" id="1.50.10.140">
    <property type="match status" value="1"/>
</dbReference>
<evidence type="ECO:0000313" key="3">
    <source>
        <dbReference type="EMBL" id="MDQ0290534.1"/>
    </source>
</evidence>
<accession>A0AAE3VHG8</accession>
<sequence>MNGHCHFKTIAFLLLSLSCLSAREIVGIVETHDRPLPGAPPIGWLFNRMGASRGLLNVAGDDPKGTFSYSQPQLGTLQAECAKLPPGELWTSAGEFHRFGHDITIGAIYSTVIKADYQPRIIAVEVDLSSAASPDGREDLSFSLQLKHESATQKEVIASKSWPRSELLADAFPRPLRMVIDPSLNNRSVNTLVWQLDRATVGDTVSIDEIRLIYEMPELEKAEKATVIWLGQLLRCYNSQDRIVDDRFDPEPDKRENVTATGKLCKILALATKQGLVQADTARARVADMAHTILHVLPRGSANLIPHFTSGAGQNNLSEWSSGDTAYTMLDLIVALRMLDLDNELAQAIAYVKSIDWAAMKAANGGFHHGYNVNGELLSDAWYGFGTETLGVLLAAYIGGVPGMMGPPPTDNGSGFIDEAGYPITPIGKDRFDNNWFATRSTAAQTQITWYANQAHASDFYNAKGLFGLSAGDRPSGWDAENEKIYQAYGIGGNHIAPLYQDNGHFVVVGHYHAMIADLRRAEALRMHDTLLAMRLLSPLNMLESMSINAAGDVIHVNALQGAWNLALGTEGWLFTDSTLTRALYQAMGDIPELAAAWRYYFPYAGNPDFDSDGLTDQAEDELGTRWDHPDTDNDGLLDANDPEPTVFNEPGTIPVLTIEPNTMRIEAGTAPPDLLQGVAAATGNGDDITTHIQVTGLVDTQALGEYSVRYAVTFNDGPEISGVRTYVVSDTTPPVLVVETDLILSITGLDLDLRAGVQAMDSFEGDLTAQVTYTGAVDTSTPGEYVITYEVADASRNAAIPQSRRYLISTDNDEDLLPDLWELEYFGHFRWNGDDDPDADGQNNRSELAAMTDPGAYVIALKAGWNLVSVAKLPPEADFASVFKPGALPVDSQAWQWAPEPSVYVRCRTLSPLAGIWVFAYTDVDIIVRP</sequence>
<feature type="domain" description="Pesticidal crystal protein Cry22Aa Ig-like" evidence="2">
    <location>
        <begin position="756"/>
        <end position="799"/>
    </location>
</feature>
<evidence type="ECO:0000256" key="1">
    <source>
        <dbReference type="SAM" id="SignalP"/>
    </source>
</evidence>
<dbReference type="Pfam" id="PF16403">
    <property type="entry name" value="Bact_surface_Ig-like"/>
    <property type="match status" value="2"/>
</dbReference>
<feature type="signal peptide" evidence="1">
    <location>
        <begin position="1"/>
        <end position="21"/>
    </location>
</feature>
<protein>
    <recommendedName>
        <fullName evidence="2">Pesticidal crystal protein Cry22Aa Ig-like domain-containing protein</fullName>
    </recommendedName>
</protein>
<dbReference type="RefSeq" id="WP_307262117.1">
    <property type="nucleotide sequence ID" value="NZ_JAUSVL010000001.1"/>
</dbReference>
<comment type="caution">
    <text evidence="3">The sequence shown here is derived from an EMBL/GenBank/DDBJ whole genome shotgun (WGS) entry which is preliminary data.</text>
</comment>
<reference evidence="3" key="1">
    <citation type="submission" date="2023-07" db="EMBL/GenBank/DDBJ databases">
        <title>Genomic Encyclopedia of Type Strains, Phase IV (KMG-IV): sequencing the most valuable type-strain genomes for metagenomic binning, comparative biology and taxonomic classification.</title>
        <authorList>
            <person name="Goeker M."/>
        </authorList>
    </citation>
    <scope>NUCLEOTIDE SEQUENCE</scope>
    <source>
        <strain evidence="3">DSM 24202</strain>
    </source>
</reference>
<name>A0AAE3VHG8_9BACT</name>
<evidence type="ECO:0000313" key="4">
    <source>
        <dbReference type="Proteomes" id="UP001238163"/>
    </source>
</evidence>
<dbReference type="EMBL" id="JAUSVL010000001">
    <property type="protein sequence ID" value="MDQ0290534.1"/>
    <property type="molecule type" value="Genomic_DNA"/>
</dbReference>
<evidence type="ECO:0000259" key="2">
    <source>
        <dbReference type="Pfam" id="PF16403"/>
    </source>
</evidence>
<proteinExistence type="predicted"/>
<dbReference type="Gene3D" id="2.60.40.10">
    <property type="entry name" value="Immunoglobulins"/>
    <property type="match status" value="2"/>
</dbReference>
<feature type="chain" id="PRO_5042038401" description="Pesticidal crystal protein Cry22Aa Ig-like domain-containing protein" evidence="1">
    <location>
        <begin position="22"/>
        <end position="931"/>
    </location>
</feature>
<keyword evidence="1" id="KW-0732">Signal</keyword>
<dbReference type="AlphaFoldDB" id="A0AAE3VHG8"/>
<keyword evidence="4" id="KW-1185">Reference proteome</keyword>
<dbReference type="InterPro" id="IPR013783">
    <property type="entry name" value="Ig-like_fold"/>
</dbReference>
<organism evidence="3 4">
    <name type="scientific">Oligosphaera ethanolica</name>
    <dbReference type="NCBI Taxonomy" id="760260"/>
    <lineage>
        <taxon>Bacteria</taxon>
        <taxon>Pseudomonadati</taxon>
        <taxon>Lentisphaerota</taxon>
        <taxon>Oligosphaeria</taxon>
        <taxon>Oligosphaerales</taxon>
        <taxon>Oligosphaeraceae</taxon>
        <taxon>Oligosphaera</taxon>
    </lineage>
</organism>
<dbReference type="InterPro" id="IPR032179">
    <property type="entry name" value="Cry22Aa_Ig-like"/>
</dbReference>